<feature type="transmembrane region" description="Helical" evidence="2">
    <location>
        <begin position="323"/>
        <end position="346"/>
    </location>
</feature>
<keyword evidence="2" id="KW-1133">Transmembrane helix</keyword>
<feature type="region of interest" description="Disordered" evidence="1">
    <location>
        <begin position="381"/>
        <end position="431"/>
    </location>
</feature>
<protein>
    <recommendedName>
        <fullName evidence="5">Transmembrane protein</fullName>
    </recommendedName>
</protein>
<feature type="compositionally biased region" description="Polar residues" evidence="1">
    <location>
        <begin position="381"/>
        <end position="414"/>
    </location>
</feature>
<keyword evidence="4" id="KW-1185">Reference proteome</keyword>
<gene>
    <name evidence="3" type="ORF">VNI00_009774</name>
</gene>
<organism evidence="3 4">
    <name type="scientific">Paramarasmius palmivorus</name>
    <dbReference type="NCBI Taxonomy" id="297713"/>
    <lineage>
        <taxon>Eukaryota</taxon>
        <taxon>Fungi</taxon>
        <taxon>Dikarya</taxon>
        <taxon>Basidiomycota</taxon>
        <taxon>Agaricomycotina</taxon>
        <taxon>Agaricomycetes</taxon>
        <taxon>Agaricomycetidae</taxon>
        <taxon>Agaricales</taxon>
        <taxon>Marasmiineae</taxon>
        <taxon>Marasmiaceae</taxon>
        <taxon>Paramarasmius</taxon>
    </lineage>
</organism>
<evidence type="ECO:0008006" key="5">
    <source>
        <dbReference type="Google" id="ProtNLM"/>
    </source>
</evidence>
<dbReference type="AlphaFoldDB" id="A0AAW0CK98"/>
<sequence length="431" mass="47053">MELVDDRDPRVKFGPKDAWFTGGVEDEHSGTTHGTDSANASMSFQFSGTYIEVWGTIPHSKESPVKPVTQFTIDDGTPTSYAPLIQKDPVRRQKMFVSKNLADGNHELRMVNTQDKGRVWIDYLAFSPSGVDMQSDIEIVDDRDTRVSFNPGNAWFLAGVAEEHLGTTHGTTSANAEMVFRFKGTYIEVYGTNPHRNESPVDPVTAFTVDDGTPVNYAPSITDTPLQRQRMFASPNLTAGEHTLRMVNTRENGKVWLDYLAFVPSGDGQPQPTTSTSIILSTILVPTRSPTISIETKAGATASGSIEPSTDSSTGSNSLSSGAIVGIVLACVVLLAMAIAVLWWWLRTRKEMDNEIDSIVPAGSENRTHVSRYLNSELSQEHASLTRSTMQSPNQPSWHQYGNSVSSSGPTNSDVHYPVSVAPTSVPPPYR</sequence>
<evidence type="ECO:0000313" key="3">
    <source>
        <dbReference type="EMBL" id="KAK7040306.1"/>
    </source>
</evidence>
<keyword evidence="2" id="KW-0472">Membrane</keyword>
<comment type="caution">
    <text evidence="3">The sequence shown here is derived from an EMBL/GenBank/DDBJ whole genome shotgun (WGS) entry which is preliminary data.</text>
</comment>
<evidence type="ECO:0000313" key="4">
    <source>
        <dbReference type="Proteomes" id="UP001383192"/>
    </source>
</evidence>
<dbReference type="EMBL" id="JAYKXP010000037">
    <property type="protein sequence ID" value="KAK7040306.1"/>
    <property type="molecule type" value="Genomic_DNA"/>
</dbReference>
<evidence type="ECO:0000256" key="1">
    <source>
        <dbReference type="SAM" id="MobiDB-lite"/>
    </source>
</evidence>
<dbReference type="Proteomes" id="UP001383192">
    <property type="component" value="Unassembled WGS sequence"/>
</dbReference>
<name>A0AAW0CK98_9AGAR</name>
<dbReference type="Gene3D" id="2.60.120.260">
    <property type="entry name" value="Galactose-binding domain-like"/>
    <property type="match status" value="2"/>
</dbReference>
<reference evidence="3 4" key="1">
    <citation type="submission" date="2024-01" db="EMBL/GenBank/DDBJ databases">
        <title>A draft genome for a cacao thread blight-causing isolate of Paramarasmius palmivorus.</title>
        <authorList>
            <person name="Baruah I.K."/>
            <person name="Bukari Y."/>
            <person name="Amoako-Attah I."/>
            <person name="Meinhardt L.W."/>
            <person name="Bailey B.A."/>
            <person name="Cohen S.P."/>
        </authorList>
    </citation>
    <scope>NUCLEOTIDE SEQUENCE [LARGE SCALE GENOMIC DNA]</scope>
    <source>
        <strain evidence="3 4">GH-12</strain>
    </source>
</reference>
<proteinExistence type="predicted"/>
<accession>A0AAW0CK98</accession>
<feature type="region of interest" description="Disordered" evidence="1">
    <location>
        <begin position="296"/>
        <end position="317"/>
    </location>
</feature>
<keyword evidence="2" id="KW-0812">Transmembrane</keyword>
<evidence type="ECO:0000256" key="2">
    <source>
        <dbReference type="SAM" id="Phobius"/>
    </source>
</evidence>